<sequence length="45" mass="5051">MESIDCPTESFLYLCHQTFFVDAVVHYYAAGGECDYDRGLGEAII</sequence>
<keyword evidence="2" id="KW-1185">Reference proteome</keyword>
<dbReference type="Proteomes" id="UP001430455">
    <property type="component" value="Unassembled WGS sequence"/>
</dbReference>
<protein>
    <submittedName>
        <fullName evidence="1">Uncharacterized protein</fullName>
    </submittedName>
</protein>
<dbReference type="RefSeq" id="WP_220579821.1">
    <property type="nucleotide sequence ID" value="NZ_RKLT01000002.1"/>
</dbReference>
<evidence type="ECO:0000313" key="1">
    <source>
        <dbReference type="EMBL" id="MBX0295182.1"/>
    </source>
</evidence>
<name>A0AAW4PD54_9EURY</name>
<organism evidence="1 2">
    <name type="scientific">Haloarcula nitratireducens</name>
    <dbReference type="NCBI Taxonomy" id="2487749"/>
    <lineage>
        <taxon>Archaea</taxon>
        <taxon>Methanobacteriati</taxon>
        <taxon>Methanobacteriota</taxon>
        <taxon>Stenosarchaea group</taxon>
        <taxon>Halobacteria</taxon>
        <taxon>Halobacteriales</taxon>
        <taxon>Haloarculaceae</taxon>
        <taxon>Haloarcula</taxon>
    </lineage>
</organism>
<proteinExistence type="predicted"/>
<accession>A0AAW4PD54</accession>
<reference evidence="1 2" key="1">
    <citation type="submission" date="2021-06" db="EMBL/GenBank/DDBJ databases">
        <title>Halomicroarcula sp. a new haloarchaeum isolated from saline soil.</title>
        <authorList>
            <person name="Duran-Viseras A."/>
            <person name="Sanchez-Porro C."/>
            <person name="Ventosa A."/>
        </authorList>
    </citation>
    <scope>NUCLEOTIDE SEQUENCE [LARGE SCALE GENOMIC DNA]</scope>
    <source>
        <strain evidence="1 2">F27</strain>
    </source>
</reference>
<dbReference type="AlphaFoldDB" id="A0AAW4PD54"/>
<gene>
    <name evidence="1" type="ORF">EGH23_09855</name>
</gene>
<comment type="caution">
    <text evidence="1">The sequence shown here is derived from an EMBL/GenBank/DDBJ whole genome shotgun (WGS) entry which is preliminary data.</text>
</comment>
<evidence type="ECO:0000313" key="2">
    <source>
        <dbReference type="Proteomes" id="UP001430455"/>
    </source>
</evidence>
<dbReference type="EMBL" id="RKLT01000002">
    <property type="protein sequence ID" value="MBX0295182.1"/>
    <property type="molecule type" value="Genomic_DNA"/>
</dbReference>